<evidence type="ECO:0000256" key="12">
    <source>
        <dbReference type="HAMAP-Rule" id="MF_00388"/>
    </source>
</evidence>
<evidence type="ECO:0000256" key="2">
    <source>
        <dbReference type="ARBA" id="ARBA00002923"/>
    </source>
</evidence>
<evidence type="ECO:0000256" key="10">
    <source>
        <dbReference type="ARBA" id="ARBA00023098"/>
    </source>
</evidence>
<comment type="function">
    <text evidence="2 12">Catalyzes the hydrolysis of UDP-3-O-myristoyl-N-acetylglucosamine to form UDP-3-O-myristoylglucosamine and acetate, the committed step in lipid A biosynthesis.</text>
</comment>
<feature type="binding site" evidence="12">
    <location>
        <position position="239"/>
    </location>
    <ligand>
        <name>Zn(2+)</name>
        <dbReference type="ChEBI" id="CHEBI:29105"/>
    </ligand>
</feature>
<dbReference type="EC" id="3.5.1.108" evidence="4 12"/>
<comment type="catalytic activity">
    <reaction evidence="11 12">
        <text>a UDP-3-O-[(3R)-3-hydroxyacyl]-N-acetyl-alpha-D-glucosamine + H2O = a UDP-3-O-[(3R)-3-hydroxyacyl]-alpha-D-glucosamine + acetate</text>
        <dbReference type="Rhea" id="RHEA:67816"/>
        <dbReference type="ChEBI" id="CHEBI:15377"/>
        <dbReference type="ChEBI" id="CHEBI:30089"/>
        <dbReference type="ChEBI" id="CHEBI:137740"/>
        <dbReference type="ChEBI" id="CHEBI:173225"/>
        <dbReference type="EC" id="3.5.1.108"/>
    </reaction>
</comment>
<dbReference type="RefSeq" id="WP_093881751.1">
    <property type="nucleotide sequence ID" value="NZ_FOBS01000001.1"/>
</dbReference>
<comment type="pathway">
    <text evidence="3 12">Glycolipid biosynthesis; lipid IV(A) biosynthesis; lipid IV(A) from (3R)-3-hydroxytetradecanoyl-[acyl-carrier-protein] and UDP-N-acetyl-alpha-D-glucosamine: step 2/6.</text>
</comment>
<evidence type="ECO:0000256" key="9">
    <source>
        <dbReference type="ARBA" id="ARBA00022833"/>
    </source>
</evidence>
<reference evidence="13 14" key="1">
    <citation type="submission" date="2016-10" db="EMBL/GenBank/DDBJ databases">
        <authorList>
            <person name="de Groot N.N."/>
        </authorList>
    </citation>
    <scope>NUCLEOTIDE SEQUENCE [LARGE SCALE GENOMIC DNA]</scope>
    <source>
        <strain evidence="13 14">DSM 8423</strain>
    </source>
</reference>
<dbReference type="HAMAP" id="MF_00388">
    <property type="entry name" value="LpxC"/>
    <property type="match status" value="1"/>
</dbReference>
<feature type="binding site" evidence="12">
    <location>
        <position position="78"/>
    </location>
    <ligand>
        <name>Zn(2+)</name>
        <dbReference type="ChEBI" id="CHEBI:29105"/>
    </ligand>
</feature>
<feature type="active site" description="Proton donor" evidence="12">
    <location>
        <position position="262"/>
    </location>
</feature>
<dbReference type="GO" id="GO:0046872">
    <property type="term" value="F:metal ion binding"/>
    <property type="evidence" value="ECO:0007669"/>
    <property type="project" value="UniProtKB-KW"/>
</dbReference>
<dbReference type="GO" id="GO:0016020">
    <property type="term" value="C:membrane"/>
    <property type="evidence" value="ECO:0007669"/>
    <property type="project" value="GOC"/>
</dbReference>
<dbReference type="AlphaFoldDB" id="A0A1H7U8T1"/>
<feature type="binding site" evidence="12">
    <location>
        <position position="235"/>
    </location>
    <ligand>
        <name>Zn(2+)</name>
        <dbReference type="ChEBI" id="CHEBI:29105"/>
    </ligand>
</feature>
<dbReference type="InterPro" id="IPR011334">
    <property type="entry name" value="UDP-acyl_GlcNac_deAcase_C"/>
</dbReference>
<evidence type="ECO:0000256" key="8">
    <source>
        <dbReference type="ARBA" id="ARBA00022801"/>
    </source>
</evidence>
<dbReference type="GO" id="GO:0103117">
    <property type="term" value="F:UDP-3-O-acyl-N-acetylglucosamine deacetylase activity"/>
    <property type="evidence" value="ECO:0007669"/>
    <property type="project" value="UniProtKB-UniRule"/>
</dbReference>
<keyword evidence="10 12" id="KW-0443">Lipid metabolism</keyword>
<keyword evidence="8 12" id="KW-0378">Hydrolase</keyword>
<comment type="similarity">
    <text evidence="12">Belongs to the LpxC family.</text>
</comment>
<dbReference type="STRING" id="43775.SAMN04489760_10127"/>
<comment type="cofactor">
    <cofactor evidence="1 12">
        <name>Zn(2+)</name>
        <dbReference type="ChEBI" id="CHEBI:29105"/>
    </cofactor>
</comment>
<dbReference type="Proteomes" id="UP000198744">
    <property type="component" value="Unassembled WGS sequence"/>
</dbReference>
<keyword evidence="5 12" id="KW-0444">Lipid biosynthesis</keyword>
<evidence type="ECO:0000256" key="1">
    <source>
        <dbReference type="ARBA" id="ARBA00001947"/>
    </source>
</evidence>
<protein>
    <recommendedName>
        <fullName evidence="4 12">UDP-3-O-acyl-N-acetylglucosamine deacetylase</fullName>
        <shortName evidence="12">UDP-3-O-acyl-GlcNAc deacetylase</shortName>
        <ecNumber evidence="4 12">3.5.1.108</ecNumber>
    </recommendedName>
    <alternativeName>
        <fullName evidence="12">UDP-3-O-[R-3-hydroxymyristoyl]-N-acetylglucosamine deacetylase</fullName>
    </alternativeName>
</protein>
<evidence type="ECO:0000256" key="11">
    <source>
        <dbReference type="ARBA" id="ARBA00024535"/>
    </source>
</evidence>
<dbReference type="InterPro" id="IPR020568">
    <property type="entry name" value="Ribosomal_Su5_D2-typ_SF"/>
</dbReference>
<dbReference type="UniPathway" id="UPA00359">
    <property type="reaction ID" value="UER00478"/>
</dbReference>
<sequence>MNFQRTLKSELTCQSVGLHSGRKINMTIKPAASDAGILLVRKDKNYKQKIKVSLDNVTDTTLATTIGNNGTAISTVEHILSAFSGMGVDNAVVEVDGPEIPIMDGSALPFVEMLKKVGTCTQEKLKKYLIVKEPVYVSEGESHAMFVPSSSFEITYKIEFGHPAIGVQSYHLKLSDETYAQEICSSRTFGFLKDVEYLQARGLALGGSLKNAVILDETRIINKEGLRSPDEFVKHKILDAIGDLSLIGMPIVGHFIAYKSGHKLNAMLLKELLEHQENWTTATVLDIQESYEELNTLDVPSYKILDAVHV</sequence>
<dbReference type="GO" id="GO:0009245">
    <property type="term" value="P:lipid A biosynthetic process"/>
    <property type="evidence" value="ECO:0007669"/>
    <property type="project" value="UniProtKB-UniRule"/>
</dbReference>
<keyword evidence="7 12" id="KW-0479">Metal-binding</keyword>
<dbReference type="OrthoDB" id="9802746at2"/>
<dbReference type="NCBIfam" id="TIGR00325">
    <property type="entry name" value="lpxC"/>
    <property type="match status" value="1"/>
</dbReference>
<dbReference type="PANTHER" id="PTHR33694">
    <property type="entry name" value="UDP-3-O-ACYL-N-ACETYLGLUCOSAMINE DEACETYLASE 1, MITOCHONDRIAL-RELATED"/>
    <property type="match status" value="1"/>
</dbReference>
<keyword evidence="14" id="KW-1185">Reference proteome</keyword>
<dbReference type="InterPro" id="IPR004463">
    <property type="entry name" value="UDP-acyl_GlcNac_deAcase"/>
</dbReference>
<dbReference type="Pfam" id="PF03331">
    <property type="entry name" value="LpxC"/>
    <property type="match status" value="1"/>
</dbReference>
<evidence type="ECO:0000256" key="6">
    <source>
        <dbReference type="ARBA" id="ARBA00022556"/>
    </source>
</evidence>
<evidence type="ECO:0000256" key="7">
    <source>
        <dbReference type="ARBA" id="ARBA00022723"/>
    </source>
</evidence>
<evidence type="ECO:0000313" key="14">
    <source>
        <dbReference type="Proteomes" id="UP000198744"/>
    </source>
</evidence>
<evidence type="ECO:0000256" key="5">
    <source>
        <dbReference type="ARBA" id="ARBA00022516"/>
    </source>
</evidence>
<evidence type="ECO:0000256" key="3">
    <source>
        <dbReference type="ARBA" id="ARBA00005002"/>
    </source>
</evidence>
<accession>A0A1H7U8T1</accession>
<dbReference type="Gene3D" id="3.30.1700.10">
    <property type="entry name" value="lpxc deacetylase, domain 2"/>
    <property type="match status" value="1"/>
</dbReference>
<organism evidence="13 14">
    <name type="scientific">Syntrophus gentianae</name>
    <dbReference type="NCBI Taxonomy" id="43775"/>
    <lineage>
        <taxon>Bacteria</taxon>
        <taxon>Pseudomonadati</taxon>
        <taxon>Thermodesulfobacteriota</taxon>
        <taxon>Syntrophia</taxon>
        <taxon>Syntrophales</taxon>
        <taxon>Syntrophaceae</taxon>
        <taxon>Syntrophus</taxon>
    </lineage>
</organism>
<keyword evidence="9 12" id="KW-0862">Zinc</keyword>
<dbReference type="PANTHER" id="PTHR33694:SF1">
    <property type="entry name" value="UDP-3-O-ACYL-N-ACETYLGLUCOSAMINE DEACETYLASE 1, MITOCHONDRIAL-RELATED"/>
    <property type="match status" value="1"/>
</dbReference>
<name>A0A1H7U8T1_9BACT</name>
<evidence type="ECO:0000313" key="13">
    <source>
        <dbReference type="EMBL" id="SEL93078.1"/>
    </source>
</evidence>
<gene>
    <name evidence="12" type="primary">lpxC</name>
    <name evidence="13" type="ORF">SAMN04489760_10127</name>
</gene>
<dbReference type="Gene3D" id="3.30.230.20">
    <property type="entry name" value="lpxc deacetylase, domain 1"/>
    <property type="match status" value="1"/>
</dbReference>
<dbReference type="InterPro" id="IPR015870">
    <property type="entry name" value="UDP-acyl_N-AcGlcN_deAcase_N"/>
</dbReference>
<evidence type="ECO:0000256" key="4">
    <source>
        <dbReference type="ARBA" id="ARBA00012745"/>
    </source>
</evidence>
<keyword evidence="6 12" id="KW-0441">Lipid A biosynthesis</keyword>
<proteinExistence type="inferred from homology"/>
<dbReference type="EMBL" id="FOBS01000001">
    <property type="protein sequence ID" value="SEL93078.1"/>
    <property type="molecule type" value="Genomic_DNA"/>
</dbReference>
<dbReference type="SUPFAM" id="SSF54211">
    <property type="entry name" value="Ribosomal protein S5 domain 2-like"/>
    <property type="match status" value="2"/>
</dbReference>